<reference evidence="2" key="1">
    <citation type="submission" date="2016-03" db="EMBL/GenBank/DDBJ databases">
        <title>Mechanisms controlling the formation of the plant cell surface in tip-growing cells are functionally conserved among land plants.</title>
        <authorList>
            <person name="Honkanen S."/>
            <person name="Jones V.A."/>
            <person name="Morieri G."/>
            <person name="Champion C."/>
            <person name="Hetherington A.J."/>
            <person name="Kelly S."/>
            <person name="Saint-Marcoux D."/>
            <person name="Proust H."/>
            <person name="Prescott H."/>
            <person name="Dolan L."/>
        </authorList>
    </citation>
    <scope>NUCLEOTIDE SEQUENCE [LARGE SCALE GENOMIC DNA]</scope>
    <source>
        <tissue evidence="2">Whole gametophyte</tissue>
    </source>
</reference>
<dbReference type="AlphaFoldDB" id="A0A176WLK8"/>
<feature type="compositionally biased region" description="Polar residues" evidence="1">
    <location>
        <begin position="38"/>
        <end position="51"/>
    </location>
</feature>
<name>A0A176WLK8_MARPO</name>
<evidence type="ECO:0000313" key="2">
    <source>
        <dbReference type="EMBL" id="OAE33192.1"/>
    </source>
</evidence>
<accession>A0A176WLK8</accession>
<protein>
    <submittedName>
        <fullName evidence="2">Uncharacterized protein</fullName>
    </submittedName>
</protein>
<feature type="region of interest" description="Disordered" evidence="1">
    <location>
        <begin position="1"/>
        <end position="80"/>
    </location>
</feature>
<proteinExistence type="predicted"/>
<dbReference type="Proteomes" id="UP000077202">
    <property type="component" value="Unassembled WGS sequence"/>
</dbReference>
<sequence>MPSAKVQMLPNAPETKMDPTPPPPPLPLLQRIGAPPISSVSPITECAQNGHSFVKRKRQGSGKSRNAGRINSRRCDSLHNGTHRWGRMMYGGMGLIPDISFDADTFNRIRGARGPK</sequence>
<evidence type="ECO:0000256" key="1">
    <source>
        <dbReference type="SAM" id="MobiDB-lite"/>
    </source>
</evidence>
<dbReference type="EMBL" id="LVLJ01000679">
    <property type="protein sequence ID" value="OAE33192.1"/>
    <property type="molecule type" value="Genomic_DNA"/>
</dbReference>
<organism evidence="2 3">
    <name type="scientific">Marchantia polymorpha subsp. ruderalis</name>
    <dbReference type="NCBI Taxonomy" id="1480154"/>
    <lineage>
        <taxon>Eukaryota</taxon>
        <taxon>Viridiplantae</taxon>
        <taxon>Streptophyta</taxon>
        <taxon>Embryophyta</taxon>
        <taxon>Marchantiophyta</taxon>
        <taxon>Marchantiopsida</taxon>
        <taxon>Marchantiidae</taxon>
        <taxon>Marchantiales</taxon>
        <taxon>Marchantiaceae</taxon>
        <taxon>Marchantia</taxon>
    </lineage>
</organism>
<gene>
    <name evidence="2" type="ORF">AXG93_4773s1660</name>
</gene>
<comment type="caution">
    <text evidence="2">The sequence shown here is derived from an EMBL/GenBank/DDBJ whole genome shotgun (WGS) entry which is preliminary data.</text>
</comment>
<keyword evidence="3" id="KW-1185">Reference proteome</keyword>
<evidence type="ECO:0000313" key="3">
    <source>
        <dbReference type="Proteomes" id="UP000077202"/>
    </source>
</evidence>